<dbReference type="Proteomes" id="UP000440578">
    <property type="component" value="Unassembled WGS sequence"/>
</dbReference>
<feature type="domain" description="Ig-like" evidence="9">
    <location>
        <begin position="330"/>
        <end position="417"/>
    </location>
</feature>
<dbReference type="PROSITE" id="PS50853">
    <property type="entry name" value="FN3"/>
    <property type="match status" value="1"/>
</dbReference>
<dbReference type="PROSITE" id="PS50835">
    <property type="entry name" value="IG_LIKE"/>
    <property type="match status" value="5"/>
</dbReference>
<dbReference type="InterPro" id="IPR013151">
    <property type="entry name" value="Immunoglobulin_dom"/>
</dbReference>
<evidence type="ECO:0000256" key="5">
    <source>
        <dbReference type="ARBA" id="ARBA00023157"/>
    </source>
</evidence>
<dbReference type="SMART" id="SM00409">
    <property type="entry name" value="IG"/>
    <property type="match status" value="4"/>
</dbReference>
<evidence type="ECO:0000256" key="2">
    <source>
        <dbReference type="ARBA" id="ARBA00022692"/>
    </source>
</evidence>
<dbReference type="Pfam" id="PF08205">
    <property type="entry name" value="C2-set_2"/>
    <property type="match status" value="1"/>
</dbReference>
<organism evidence="11 12">
    <name type="scientific">Amphibalanus amphitrite</name>
    <name type="common">Striped barnacle</name>
    <name type="synonym">Balanus amphitrite</name>
    <dbReference type="NCBI Taxonomy" id="1232801"/>
    <lineage>
        <taxon>Eukaryota</taxon>
        <taxon>Metazoa</taxon>
        <taxon>Ecdysozoa</taxon>
        <taxon>Arthropoda</taxon>
        <taxon>Crustacea</taxon>
        <taxon>Multicrustacea</taxon>
        <taxon>Cirripedia</taxon>
        <taxon>Thoracica</taxon>
        <taxon>Thoracicalcarea</taxon>
        <taxon>Balanomorpha</taxon>
        <taxon>Balanoidea</taxon>
        <taxon>Balanidae</taxon>
        <taxon>Amphibalaninae</taxon>
        <taxon>Amphibalanus</taxon>
    </lineage>
</organism>
<dbReference type="CDD" id="cd00063">
    <property type="entry name" value="FN3"/>
    <property type="match status" value="1"/>
</dbReference>
<feature type="domain" description="Fibronectin type-III" evidence="10">
    <location>
        <begin position="527"/>
        <end position="617"/>
    </location>
</feature>
<dbReference type="PANTHER" id="PTHR23278:SF19">
    <property type="entry name" value="OBSCURIN"/>
    <property type="match status" value="1"/>
</dbReference>
<dbReference type="SUPFAM" id="SSF48726">
    <property type="entry name" value="Immunoglobulin"/>
    <property type="match status" value="4"/>
</dbReference>
<name>A0A6A4XG80_AMPAM</name>
<dbReference type="Gene3D" id="2.60.40.10">
    <property type="entry name" value="Immunoglobulins"/>
    <property type="match status" value="5"/>
</dbReference>
<dbReference type="GO" id="GO:0016020">
    <property type="term" value="C:membrane"/>
    <property type="evidence" value="ECO:0007669"/>
    <property type="project" value="UniProtKB-SubCell"/>
</dbReference>
<dbReference type="InterPro" id="IPR013783">
    <property type="entry name" value="Ig-like_fold"/>
</dbReference>
<dbReference type="InterPro" id="IPR003598">
    <property type="entry name" value="Ig_sub2"/>
</dbReference>
<keyword evidence="3 8" id="KW-1133">Transmembrane helix</keyword>
<gene>
    <name evidence="11" type="primary">Nphs1_6</name>
    <name evidence="11" type="ORF">FJT64_015726</name>
</gene>
<evidence type="ECO:0000313" key="12">
    <source>
        <dbReference type="Proteomes" id="UP000440578"/>
    </source>
</evidence>
<comment type="subcellular location">
    <subcellularLocation>
        <location evidence="1">Membrane</location>
        <topology evidence="1">Single-pass membrane protein</topology>
    </subcellularLocation>
</comment>
<evidence type="ECO:0000256" key="1">
    <source>
        <dbReference type="ARBA" id="ARBA00004167"/>
    </source>
</evidence>
<dbReference type="InterPro" id="IPR036179">
    <property type="entry name" value="Ig-like_dom_sf"/>
</dbReference>
<keyword evidence="2 8" id="KW-0812">Transmembrane</keyword>
<proteinExistence type="predicted"/>
<feature type="region of interest" description="Disordered" evidence="7">
    <location>
        <begin position="422"/>
        <end position="448"/>
    </location>
</feature>
<dbReference type="SMART" id="SM00408">
    <property type="entry name" value="IGc2"/>
    <property type="match status" value="4"/>
</dbReference>
<dbReference type="InterPro" id="IPR003599">
    <property type="entry name" value="Ig_sub"/>
</dbReference>
<dbReference type="InterPro" id="IPR003961">
    <property type="entry name" value="FN3_dom"/>
</dbReference>
<feature type="domain" description="Ig-like" evidence="9">
    <location>
        <begin position="121"/>
        <end position="222"/>
    </location>
</feature>
<dbReference type="FunFam" id="2.60.40.10:FF:000032">
    <property type="entry name" value="palladin isoform X1"/>
    <property type="match status" value="1"/>
</dbReference>
<keyword evidence="4 8" id="KW-0472">Membrane</keyword>
<evidence type="ECO:0000256" key="8">
    <source>
        <dbReference type="SAM" id="Phobius"/>
    </source>
</evidence>
<feature type="region of interest" description="Disordered" evidence="7">
    <location>
        <begin position="665"/>
        <end position="699"/>
    </location>
</feature>
<dbReference type="InterPro" id="IPR036116">
    <property type="entry name" value="FN3_sf"/>
</dbReference>
<accession>A0A6A4XG80</accession>
<feature type="domain" description="Ig-like" evidence="9">
    <location>
        <begin position="1"/>
        <end position="116"/>
    </location>
</feature>
<feature type="compositionally biased region" description="Polar residues" evidence="7">
    <location>
        <begin position="431"/>
        <end position="445"/>
    </location>
</feature>
<comment type="caution">
    <text evidence="11">The sequence shown here is derived from an EMBL/GenBank/DDBJ whole genome shotgun (WGS) entry which is preliminary data.</text>
</comment>
<dbReference type="Pfam" id="PF13927">
    <property type="entry name" value="Ig_3"/>
    <property type="match status" value="1"/>
</dbReference>
<evidence type="ECO:0000256" key="7">
    <source>
        <dbReference type="SAM" id="MobiDB-lite"/>
    </source>
</evidence>
<dbReference type="Pfam" id="PF07686">
    <property type="entry name" value="V-set"/>
    <property type="match status" value="1"/>
</dbReference>
<evidence type="ECO:0000256" key="6">
    <source>
        <dbReference type="ARBA" id="ARBA00023319"/>
    </source>
</evidence>
<keyword evidence="5" id="KW-1015">Disulfide bond</keyword>
<dbReference type="OrthoDB" id="10006996at2759"/>
<sequence>MHSLQDQVSHVSAVEGQSAELPCDVTDSSGSAAGLRLVLWYFAASTIYTYDARGQLGGSTGAHWVNGEAGSRLEFDPTARPAILRISAVSRADAGVYRCRVDYVQAPTRNPRVNLTVVVPPRTPVIFDELGRQTVDDRIGPYREGQAVNVTCAVFEGWPAPAVTWYRDDSPVTGSWFRAVDGSSRSELALGPLTRADLGSRVTCQTTYHASSPPKTATAAIDMILPPLGISMLGDSSPLSAGQPSEVTCRVVGSRPAPEVTWWLNGLQLRQHTAVPVPDGTPGAGDVALSTLTFTPQVKDDGLRLRCQAVNPHLRRVTAEDGRVITVHYPPIVTLTSWPRDNTSVGDTVRMRCNISANPGITDVTWRHDGSRVTSSTSDVTVRNDTLLLRRLRPSDAGMYTCSATNSQGSVTSNAISLQVQHRPMCRTPRRTSQPASRGPSTNVTCPVAAHPPARRYRWALSSDRLGTVPDLSGALLNVSTATIAVPVSVENPLPTLLCWATNALGEQYKPCVINLSPAEAASRPWRPQQCGVTGRSADSIRLTCVPGHDGGRRQTFHVEVFRAADSRRQANVSSTDPSFEVAGLSPGETYSLHVYAMNPLGASTPLTLLARTDGQTDLAATATSATQLAGPPLLGLLGLLLLLAALLALARCWRSRRASAKAAIHTLRRHQAGPSRPAQRLQRQSGPTLSHSQLTTQF</sequence>
<feature type="transmembrane region" description="Helical" evidence="8">
    <location>
        <begin position="634"/>
        <end position="654"/>
    </location>
</feature>
<dbReference type="EMBL" id="VIIS01000073">
    <property type="protein sequence ID" value="KAF0313741.1"/>
    <property type="molecule type" value="Genomic_DNA"/>
</dbReference>
<keyword evidence="12" id="KW-1185">Reference proteome</keyword>
<dbReference type="SMART" id="SM00060">
    <property type="entry name" value="FN3"/>
    <property type="match status" value="1"/>
</dbReference>
<evidence type="ECO:0000259" key="9">
    <source>
        <dbReference type="PROSITE" id="PS50835"/>
    </source>
</evidence>
<dbReference type="InterPro" id="IPR013162">
    <property type="entry name" value="CD80_C2-set"/>
</dbReference>
<feature type="compositionally biased region" description="Polar residues" evidence="7">
    <location>
        <begin position="682"/>
        <end position="699"/>
    </location>
</feature>
<evidence type="ECO:0000259" key="10">
    <source>
        <dbReference type="PROSITE" id="PS50853"/>
    </source>
</evidence>
<keyword evidence="6" id="KW-0393">Immunoglobulin domain</keyword>
<dbReference type="PANTHER" id="PTHR23278">
    <property type="entry name" value="SIDESTEP PROTEIN"/>
    <property type="match status" value="1"/>
</dbReference>
<dbReference type="Pfam" id="PF00047">
    <property type="entry name" value="ig"/>
    <property type="match status" value="1"/>
</dbReference>
<feature type="domain" description="Ig-like" evidence="9">
    <location>
        <begin position="226"/>
        <end position="326"/>
    </location>
</feature>
<protein>
    <submittedName>
        <fullName evidence="11">Nephrin</fullName>
    </submittedName>
</protein>
<dbReference type="SUPFAM" id="SSF49265">
    <property type="entry name" value="Fibronectin type III"/>
    <property type="match status" value="1"/>
</dbReference>
<dbReference type="InterPro" id="IPR013106">
    <property type="entry name" value="Ig_V-set"/>
</dbReference>
<reference evidence="11 12" key="1">
    <citation type="submission" date="2019-07" db="EMBL/GenBank/DDBJ databases">
        <title>Draft genome assembly of a fouling barnacle, Amphibalanus amphitrite (Darwin, 1854): The first reference genome for Thecostraca.</title>
        <authorList>
            <person name="Kim W."/>
        </authorList>
    </citation>
    <scope>NUCLEOTIDE SEQUENCE [LARGE SCALE GENOMIC DNA]</scope>
    <source>
        <strain evidence="11">SNU_AA5</strain>
        <tissue evidence="11">Soma without cirri and trophi</tissue>
    </source>
</reference>
<dbReference type="InterPro" id="IPR007110">
    <property type="entry name" value="Ig-like_dom"/>
</dbReference>
<feature type="domain" description="Ig-like" evidence="9">
    <location>
        <begin position="429"/>
        <end position="517"/>
    </location>
</feature>
<evidence type="ECO:0000256" key="4">
    <source>
        <dbReference type="ARBA" id="ARBA00023136"/>
    </source>
</evidence>
<dbReference type="AlphaFoldDB" id="A0A6A4XG80"/>
<evidence type="ECO:0000313" key="11">
    <source>
        <dbReference type="EMBL" id="KAF0313741.1"/>
    </source>
</evidence>
<evidence type="ECO:0000256" key="3">
    <source>
        <dbReference type="ARBA" id="ARBA00022989"/>
    </source>
</evidence>